<name>A0ABU8N8H0_9PSEU</name>
<dbReference type="EMBL" id="JBBEGL010000005">
    <property type="protein sequence ID" value="MEJ2888692.1"/>
    <property type="molecule type" value="Genomic_DNA"/>
</dbReference>
<comment type="caution">
    <text evidence="1">The sequence shown here is derived from an EMBL/GenBank/DDBJ whole genome shotgun (WGS) entry which is preliminary data.</text>
</comment>
<sequence length="77" mass="8040">MLAVVLLLPIVIMVVACLLERFEAHATYVRPAERVRTPLPGGSATPALELVASSHGTVTDIPAAPAAGAPRELRRAS</sequence>
<dbReference type="Proteomes" id="UP001370100">
    <property type="component" value="Unassembled WGS sequence"/>
</dbReference>
<reference evidence="1 2" key="1">
    <citation type="submission" date="2024-03" db="EMBL/GenBank/DDBJ databases">
        <title>Actinomycetospora sp. OC33-EN06, a novel actinomycete isolated from wild orchid (Aerides multiflora).</title>
        <authorList>
            <person name="Suriyachadkun C."/>
        </authorList>
    </citation>
    <scope>NUCLEOTIDE SEQUENCE [LARGE SCALE GENOMIC DNA]</scope>
    <source>
        <strain evidence="1 2">OC33-EN06</strain>
    </source>
</reference>
<protein>
    <recommendedName>
        <fullName evidence="3">Secreted protein</fullName>
    </recommendedName>
</protein>
<dbReference type="RefSeq" id="WP_337715493.1">
    <property type="nucleotide sequence ID" value="NZ_JBBEGL010000005.1"/>
</dbReference>
<evidence type="ECO:0000313" key="2">
    <source>
        <dbReference type="Proteomes" id="UP001370100"/>
    </source>
</evidence>
<proteinExistence type="predicted"/>
<keyword evidence="2" id="KW-1185">Reference proteome</keyword>
<evidence type="ECO:0008006" key="3">
    <source>
        <dbReference type="Google" id="ProtNLM"/>
    </source>
</evidence>
<organism evidence="1 2">
    <name type="scientific">Actinomycetospora aeridis</name>
    <dbReference type="NCBI Taxonomy" id="3129231"/>
    <lineage>
        <taxon>Bacteria</taxon>
        <taxon>Bacillati</taxon>
        <taxon>Actinomycetota</taxon>
        <taxon>Actinomycetes</taxon>
        <taxon>Pseudonocardiales</taxon>
        <taxon>Pseudonocardiaceae</taxon>
        <taxon>Actinomycetospora</taxon>
    </lineage>
</organism>
<gene>
    <name evidence="1" type="ORF">WCD41_19695</name>
</gene>
<evidence type="ECO:0000313" key="1">
    <source>
        <dbReference type="EMBL" id="MEJ2888692.1"/>
    </source>
</evidence>
<accession>A0ABU8N8H0</accession>